<protein>
    <submittedName>
        <fullName evidence="5">Ribosomal protein S5 family protein</fullName>
    </submittedName>
</protein>
<evidence type="ECO:0000256" key="1">
    <source>
        <dbReference type="ARBA" id="ARBA00022884"/>
    </source>
</evidence>
<dbReference type="AlphaFoldDB" id="A0A7J0DZQ9"/>
<comment type="caution">
    <text evidence="5">The sequence shown here is derived from an EMBL/GenBank/DDBJ whole genome shotgun (WGS) entry which is preliminary data.</text>
</comment>
<feature type="domain" description="S5 DRBM" evidence="4">
    <location>
        <begin position="47"/>
        <end position="110"/>
    </location>
</feature>
<keyword evidence="2" id="KW-0687">Ribonucleoprotein</keyword>
<accession>A0A7J0DZQ9</accession>
<dbReference type="GO" id="GO:0005840">
    <property type="term" value="C:ribosome"/>
    <property type="evidence" value="ECO:0007669"/>
    <property type="project" value="UniProtKB-KW"/>
</dbReference>
<feature type="region of interest" description="Disordered" evidence="3">
    <location>
        <begin position="1"/>
        <end position="30"/>
    </location>
</feature>
<gene>
    <name evidence="5" type="ORF">Acr_00g0097870</name>
</gene>
<dbReference type="Gene3D" id="3.30.160.20">
    <property type="match status" value="1"/>
</dbReference>
<dbReference type="GO" id="GO:0003735">
    <property type="term" value="F:structural constituent of ribosome"/>
    <property type="evidence" value="ECO:0007669"/>
    <property type="project" value="UniProtKB-UniRule"/>
</dbReference>
<proteinExistence type="predicted"/>
<dbReference type="EMBL" id="BJWL01000454">
    <property type="protein sequence ID" value="GFS45743.1"/>
    <property type="molecule type" value="Genomic_DNA"/>
</dbReference>
<dbReference type="PANTHER" id="PTHR48432:SF1">
    <property type="entry name" value="S5 DRBM DOMAIN-CONTAINING PROTEIN"/>
    <property type="match status" value="1"/>
</dbReference>
<keyword evidence="2 5" id="KW-0689">Ribosomal protein</keyword>
<keyword evidence="6" id="KW-1185">Reference proteome</keyword>
<dbReference type="Proteomes" id="UP000585474">
    <property type="component" value="Unassembled WGS sequence"/>
</dbReference>
<evidence type="ECO:0000313" key="5">
    <source>
        <dbReference type="EMBL" id="GFS45743.1"/>
    </source>
</evidence>
<evidence type="ECO:0000256" key="3">
    <source>
        <dbReference type="SAM" id="MobiDB-lite"/>
    </source>
</evidence>
<dbReference type="Pfam" id="PF00333">
    <property type="entry name" value="Ribosomal_S5"/>
    <property type="match status" value="1"/>
</dbReference>
<reference evidence="6" key="1">
    <citation type="submission" date="2019-07" db="EMBL/GenBank/DDBJ databases">
        <title>De Novo Assembly of kiwifruit Actinidia rufa.</title>
        <authorList>
            <person name="Sugita-Konishi S."/>
            <person name="Sato K."/>
            <person name="Mori E."/>
            <person name="Abe Y."/>
            <person name="Kisaki G."/>
            <person name="Hamano K."/>
            <person name="Suezawa K."/>
            <person name="Otani M."/>
            <person name="Fukuda T."/>
            <person name="Manabe T."/>
            <person name="Gomi K."/>
            <person name="Tabuchi M."/>
            <person name="Akimitsu K."/>
            <person name="Kataoka I."/>
        </authorList>
    </citation>
    <scope>NUCLEOTIDE SEQUENCE [LARGE SCALE GENOMIC DNA]</scope>
    <source>
        <strain evidence="6">cv. Fuchu</strain>
    </source>
</reference>
<dbReference type="InterPro" id="IPR013810">
    <property type="entry name" value="Ribosomal_uS5_N"/>
</dbReference>
<dbReference type="GO" id="GO:1990904">
    <property type="term" value="C:ribonucleoprotein complex"/>
    <property type="evidence" value="ECO:0007669"/>
    <property type="project" value="UniProtKB-UniRule"/>
</dbReference>
<dbReference type="GO" id="GO:0003723">
    <property type="term" value="F:RNA binding"/>
    <property type="evidence" value="ECO:0007669"/>
    <property type="project" value="UniProtKB-KW"/>
</dbReference>
<evidence type="ECO:0000259" key="4">
    <source>
        <dbReference type="PROSITE" id="PS50881"/>
    </source>
</evidence>
<dbReference type="OrthoDB" id="1599348at2759"/>
<evidence type="ECO:0000313" key="6">
    <source>
        <dbReference type="Proteomes" id="UP000585474"/>
    </source>
</evidence>
<evidence type="ECO:0000256" key="2">
    <source>
        <dbReference type="PROSITE-ProRule" id="PRU00268"/>
    </source>
</evidence>
<dbReference type="InterPro" id="IPR000851">
    <property type="entry name" value="Ribosomal_uS5"/>
</dbReference>
<keyword evidence="1" id="KW-0694">RNA-binding</keyword>
<dbReference type="PANTHER" id="PTHR48432">
    <property type="entry name" value="S5 DRBM DOMAIN-CONTAINING PROTEIN"/>
    <property type="match status" value="1"/>
</dbReference>
<dbReference type="SUPFAM" id="SSF54768">
    <property type="entry name" value="dsRNA-binding domain-like"/>
    <property type="match status" value="1"/>
</dbReference>
<dbReference type="PROSITE" id="PS50881">
    <property type="entry name" value="S5_DSRBD"/>
    <property type="match status" value="1"/>
</dbReference>
<sequence length="125" mass="13951">MDGFGRPSKKKSGRRNVVPNRREGWKREKNSEEYQIREQVLLPNRGFDVKLIDVNRTCKVTKGGQVVKYTAMLACGNYHGVVGFAKAKGPAVPIALQKVSCGSLFVEIIVGSMEAHPWLDNSLYE</sequence>
<name>A0A7J0DZQ9_9ERIC</name>
<dbReference type="GO" id="GO:0006412">
    <property type="term" value="P:translation"/>
    <property type="evidence" value="ECO:0007669"/>
    <property type="project" value="InterPro"/>
</dbReference>
<feature type="compositionally biased region" description="Basic and acidic residues" evidence="3">
    <location>
        <begin position="20"/>
        <end position="30"/>
    </location>
</feature>
<organism evidence="5 6">
    <name type="scientific">Actinidia rufa</name>
    <dbReference type="NCBI Taxonomy" id="165716"/>
    <lineage>
        <taxon>Eukaryota</taxon>
        <taxon>Viridiplantae</taxon>
        <taxon>Streptophyta</taxon>
        <taxon>Embryophyta</taxon>
        <taxon>Tracheophyta</taxon>
        <taxon>Spermatophyta</taxon>
        <taxon>Magnoliopsida</taxon>
        <taxon>eudicotyledons</taxon>
        <taxon>Gunneridae</taxon>
        <taxon>Pentapetalae</taxon>
        <taxon>asterids</taxon>
        <taxon>Ericales</taxon>
        <taxon>Actinidiaceae</taxon>
        <taxon>Actinidia</taxon>
    </lineage>
</organism>